<evidence type="ECO:0000256" key="5">
    <source>
        <dbReference type="ARBA" id="ARBA00022617"/>
    </source>
</evidence>
<dbReference type="AlphaFoldDB" id="A0A6J2DM69"/>
<dbReference type="InterPro" id="IPR002401">
    <property type="entry name" value="Cyt_P450_E_grp-I"/>
</dbReference>
<keyword evidence="27" id="KW-1185">Reference proteome</keyword>
<dbReference type="KEGG" id="zca:113926301"/>
<dbReference type="PRINTS" id="PR00385">
    <property type="entry name" value="P450"/>
</dbReference>
<organism evidence="27 28">
    <name type="scientific">Zalophus californianus</name>
    <name type="common">California sealion</name>
    <dbReference type="NCBI Taxonomy" id="9704"/>
    <lineage>
        <taxon>Eukaryota</taxon>
        <taxon>Metazoa</taxon>
        <taxon>Chordata</taxon>
        <taxon>Craniata</taxon>
        <taxon>Vertebrata</taxon>
        <taxon>Euteleostomi</taxon>
        <taxon>Mammalia</taxon>
        <taxon>Eutheria</taxon>
        <taxon>Laurasiatheria</taxon>
        <taxon>Carnivora</taxon>
        <taxon>Caniformia</taxon>
        <taxon>Pinnipedia</taxon>
        <taxon>Otariidae</taxon>
        <taxon>Zalophus</taxon>
    </lineage>
</organism>
<dbReference type="GO" id="GO:0042446">
    <property type="term" value="P:hormone biosynthetic process"/>
    <property type="evidence" value="ECO:0007669"/>
    <property type="project" value="TreeGrafter"/>
</dbReference>
<dbReference type="OrthoDB" id="2789670at2759"/>
<evidence type="ECO:0000313" key="27">
    <source>
        <dbReference type="Proteomes" id="UP000515165"/>
    </source>
</evidence>
<evidence type="ECO:0000256" key="26">
    <source>
        <dbReference type="SAM" id="MobiDB-lite"/>
    </source>
</evidence>
<evidence type="ECO:0000256" key="25">
    <source>
        <dbReference type="ARBA" id="ARBA00055656"/>
    </source>
</evidence>
<evidence type="ECO:0000256" key="24">
    <source>
        <dbReference type="ARBA" id="ARBA00052781"/>
    </source>
</evidence>
<evidence type="ECO:0000256" key="9">
    <source>
        <dbReference type="ARBA" id="ARBA00022848"/>
    </source>
</evidence>
<keyword evidence="9" id="KW-0492">Microsome</keyword>
<proteinExistence type="inferred from homology"/>
<evidence type="ECO:0000256" key="1">
    <source>
        <dbReference type="ARBA" id="ARBA00001970"/>
    </source>
</evidence>
<dbReference type="FunFam" id="1.10.630.10:FF:000049">
    <property type="entry name" value="steroid 21-hydroxylase isoform X1"/>
    <property type="match status" value="1"/>
</dbReference>
<dbReference type="GO" id="GO:0006694">
    <property type="term" value="P:steroid biosynthetic process"/>
    <property type="evidence" value="ECO:0007669"/>
    <property type="project" value="UniProtKB-KW"/>
</dbReference>
<evidence type="ECO:0000256" key="2">
    <source>
        <dbReference type="ARBA" id="ARBA00004174"/>
    </source>
</evidence>
<evidence type="ECO:0000256" key="16">
    <source>
        <dbReference type="ARBA" id="ARBA00044040"/>
    </source>
</evidence>
<gene>
    <name evidence="28" type="primary">LOC113926301</name>
</gene>
<evidence type="ECO:0000256" key="17">
    <source>
        <dbReference type="ARBA" id="ARBA00044116"/>
    </source>
</evidence>
<keyword evidence="6" id="KW-0754">Steroid-binding</keyword>
<comment type="similarity">
    <text evidence="4">Belongs to the cytochrome P450 family.</text>
</comment>
<name>A0A6J2DM69_ZALCA</name>
<feature type="compositionally biased region" description="Low complexity" evidence="26">
    <location>
        <begin position="504"/>
        <end position="516"/>
    </location>
</feature>
<evidence type="ECO:0000256" key="19">
    <source>
        <dbReference type="ARBA" id="ARBA00044265"/>
    </source>
</evidence>
<dbReference type="PANTHER" id="PTHR24289">
    <property type="entry name" value="STEROID 17-ALPHA-HYDROXYLASE/17,20 LYASE"/>
    <property type="match status" value="1"/>
</dbReference>
<dbReference type="GO" id="GO:0005789">
    <property type="term" value="C:endoplasmic reticulum membrane"/>
    <property type="evidence" value="ECO:0007669"/>
    <property type="project" value="UniProtKB-SubCell"/>
</dbReference>
<keyword evidence="11" id="KW-0408">Iron</keyword>
<dbReference type="PRINTS" id="PR00463">
    <property type="entry name" value="EP450I"/>
</dbReference>
<dbReference type="PANTHER" id="PTHR24289:SF17">
    <property type="entry name" value="STEROID 21-HYDROXYLASE ISOFORM X1"/>
    <property type="match status" value="1"/>
</dbReference>
<comment type="cofactor">
    <cofactor evidence="1">
        <name>heme b</name>
        <dbReference type="ChEBI" id="CHEBI:60344"/>
    </cofactor>
</comment>
<evidence type="ECO:0000256" key="10">
    <source>
        <dbReference type="ARBA" id="ARBA00023002"/>
    </source>
</evidence>
<comment type="catalytic activity">
    <reaction evidence="24">
        <text>17alpha-hydroxyprogesterone + reduced [NADPH--hemoprotein reductase] + O2 = 11-deoxycortisol + oxidized [NADPH--hemoprotein reductase] + H2O + H(+)</text>
        <dbReference type="Rhea" id="RHEA:50308"/>
        <dbReference type="Rhea" id="RHEA-COMP:11964"/>
        <dbReference type="Rhea" id="RHEA-COMP:11965"/>
        <dbReference type="ChEBI" id="CHEBI:15377"/>
        <dbReference type="ChEBI" id="CHEBI:15378"/>
        <dbReference type="ChEBI" id="CHEBI:15379"/>
        <dbReference type="ChEBI" id="CHEBI:17252"/>
        <dbReference type="ChEBI" id="CHEBI:28324"/>
        <dbReference type="ChEBI" id="CHEBI:57618"/>
        <dbReference type="ChEBI" id="CHEBI:58210"/>
        <dbReference type="EC" id="1.14.14.16"/>
    </reaction>
</comment>
<keyword evidence="14" id="KW-0472">Membrane</keyword>
<evidence type="ECO:0000256" key="23">
    <source>
        <dbReference type="ARBA" id="ARBA00051771"/>
    </source>
</evidence>
<dbReference type="GO" id="GO:0005506">
    <property type="term" value="F:iron ion binding"/>
    <property type="evidence" value="ECO:0007669"/>
    <property type="project" value="InterPro"/>
</dbReference>
<comment type="function">
    <text evidence="25">Specifically catalyzes the 21-hydroxylation of steroids. Required for the adrenal synthesis of mineralocorticoids and glucocorticoids.</text>
</comment>
<keyword evidence="5" id="KW-0349">Heme</keyword>
<evidence type="ECO:0000256" key="20">
    <source>
        <dbReference type="ARBA" id="ARBA00044282"/>
    </source>
</evidence>
<sequence length="559" mass="61962">MLLLGLLLLTVLAGARLLWNKWKLRSLHLPPLVPGFLHLLRPNLPLYLLGLTQKLGPVYRLRLGLRDVVVLNSKRTIEEAMIRKWVDFAGRPQTASYKLVSQHYQDLSLGDYSLLWKAHKKLTRSALLLGLLDSTEGLVEQLTQEFCERMRVQAGTPVAIQKEFSFLTCTIICHLTFGDQEDTLVHAFHDCVQDLMKTWEHWSVQILDIVPFLRFFPNPGLRRLKQALENRDHMVEKQLRQHKVGRESMVAGQWRDMTDYMLQRVGKPRAGEGHGQLLEGHVHMSVVDLFIGGTETTATTLSWAVAFLLHHPEIQQRLQEELDRELGPGASGSRVPYRDPTRLPLLTATIAEVLRLRPVVPLALPHRATRPSSILGYDIPEGTVVIPNLQGAHLDETVWERPHEFRPGAWRGGRLRRGGARGRSLRLQNPGFCPCAHRSLPGPRHPPQSAGLRLRGPRVPGGATGAPGAARGAGAAAAGLHAAAARRRPALPAAPAPRRRQPHRAAFPGAAAAPGRRGPGAGPAPVTGRDARRPHACLSFPFYYSPYKPLPSPPVNMVL</sequence>
<evidence type="ECO:0000256" key="21">
    <source>
        <dbReference type="ARBA" id="ARBA00044304"/>
    </source>
</evidence>
<dbReference type="Proteomes" id="UP000515165">
    <property type="component" value="Chromosome 7"/>
</dbReference>
<evidence type="ECO:0000256" key="11">
    <source>
        <dbReference type="ARBA" id="ARBA00023004"/>
    </source>
</evidence>
<reference evidence="28" key="1">
    <citation type="submission" date="2025-08" db="UniProtKB">
        <authorList>
            <consortium name="RefSeq"/>
        </authorList>
    </citation>
    <scope>IDENTIFICATION</scope>
    <source>
        <tissue evidence="28">Blood</tissue>
    </source>
</reference>
<dbReference type="GeneID" id="113926301"/>
<keyword evidence="7" id="KW-0479">Metal-binding</keyword>
<dbReference type="EC" id="1.14.14.16" evidence="16"/>
<keyword evidence="8" id="KW-0256">Endoplasmic reticulum</keyword>
<dbReference type="GO" id="GO:0004509">
    <property type="term" value="F:steroid 21-monooxygenase activity"/>
    <property type="evidence" value="ECO:0007669"/>
    <property type="project" value="UniProtKB-EC"/>
</dbReference>
<keyword evidence="10" id="KW-0560">Oxidoreductase</keyword>
<evidence type="ECO:0000256" key="3">
    <source>
        <dbReference type="ARBA" id="ARBA00004406"/>
    </source>
</evidence>
<evidence type="ECO:0000256" key="13">
    <source>
        <dbReference type="ARBA" id="ARBA00023121"/>
    </source>
</evidence>
<evidence type="ECO:0000256" key="12">
    <source>
        <dbReference type="ARBA" id="ARBA00023033"/>
    </source>
</evidence>
<dbReference type="SUPFAM" id="SSF48264">
    <property type="entry name" value="Cytochrome P450"/>
    <property type="match status" value="1"/>
</dbReference>
<evidence type="ECO:0000256" key="4">
    <source>
        <dbReference type="ARBA" id="ARBA00010617"/>
    </source>
</evidence>
<feature type="compositionally biased region" description="Low complexity" evidence="26">
    <location>
        <begin position="451"/>
        <end position="483"/>
    </location>
</feature>
<dbReference type="GO" id="GO:0042448">
    <property type="term" value="P:progesterone metabolic process"/>
    <property type="evidence" value="ECO:0007669"/>
    <property type="project" value="TreeGrafter"/>
</dbReference>
<evidence type="ECO:0000256" key="18">
    <source>
        <dbReference type="ARBA" id="ARBA00044217"/>
    </source>
</evidence>
<dbReference type="GO" id="GO:0020037">
    <property type="term" value="F:heme binding"/>
    <property type="evidence" value="ECO:0007669"/>
    <property type="project" value="InterPro"/>
</dbReference>
<dbReference type="GO" id="GO:0004508">
    <property type="term" value="F:steroid 17-alpha-monooxygenase activity"/>
    <property type="evidence" value="ECO:0007669"/>
    <property type="project" value="TreeGrafter"/>
</dbReference>
<protein>
    <recommendedName>
        <fullName evidence="17">Steroid 21-hydroxylase</fullName>
        <ecNumber evidence="16">1.14.14.16</ecNumber>
    </recommendedName>
    <alternativeName>
        <fullName evidence="21">21-OHase</fullName>
    </alternativeName>
    <alternativeName>
        <fullName evidence="18">Cytochrome P-450c21</fullName>
    </alternativeName>
    <alternativeName>
        <fullName evidence="22">Cytochrome P450 21</fullName>
    </alternativeName>
    <alternativeName>
        <fullName evidence="20">Cytochrome P450 XXI</fullName>
    </alternativeName>
    <alternativeName>
        <fullName evidence="19">Cytochrome P450-C21</fullName>
    </alternativeName>
</protein>
<evidence type="ECO:0000313" key="28">
    <source>
        <dbReference type="RefSeq" id="XP_027456776.1"/>
    </source>
</evidence>
<keyword evidence="12" id="KW-0503">Monooxygenase</keyword>
<dbReference type="Pfam" id="PF00067">
    <property type="entry name" value="p450"/>
    <property type="match status" value="1"/>
</dbReference>
<keyword evidence="13" id="KW-0446">Lipid-binding</keyword>
<comment type="catalytic activity">
    <reaction evidence="23">
        <text>progesterone + reduced [NADPH--hemoprotein reductase] + O2 = 21-hydroxyprogesterone + oxidized [NADPH--hemoprotein reductase] + H2O + H(+)</text>
        <dbReference type="Rhea" id="RHEA:50304"/>
        <dbReference type="Rhea" id="RHEA-COMP:11964"/>
        <dbReference type="Rhea" id="RHEA-COMP:11965"/>
        <dbReference type="ChEBI" id="CHEBI:15377"/>
        <dbReference type="ChEBI" id="CHEBI:15378"/>
        <dbReference type="ChEBI" id="CHEBI:15379"/>
        <dbReference type="ChEBI" id="CHEBI:16973"/>
        <dbReference type="ChEBI" id="CHEBI:17026"/>
        <dbReference type="ChEBI" id="CHEBI:57618"/>
        <dbReference type="ChEBI" id="CHEBI:58210"/>
        <dbReference type="EC" id="1.14.14.16"/>
    </reaction>
</comment>
<dbReference type="InterPro" id="IPR036396">
    <property type="entry name" value="Cyt_P450_sf"/>
</dbReference>
<accession>A0A6J2DM69</accession>
<dbReference type="GO" id="GO:0005496">
    <property type="term" value="F:steroid binding"/>
    <property type="evidence" value="ECO:0007669"/>
    <property type="project" value="UniProtKB-KW"/>
</dbReference>
<evidence type="ECO:0000256" key="8">
    <source>
        <dbReference type="ARBA" id="ARBA00022824"/>
    </source>
</evidence>
<keyword evidence="15" id="KW-0755">Steroidogenesis</keyword>
<evidence type="ECO:0000256" key="14">
    <source>
        <dbReference type="ARBA" id="ARBA00023136"/>
    </source>
</evidence>
<evidence type="ECO:0000256" key="7">
    <source>
        <dbReference type="ARBA" id="ARBA00022723"/>
    </source>
</evidence>
<dbReference type="RefSeq" id="XP_027456776.1">
    <property type="nucleotide sequence ID" value="XM_027600975.1"/>
</dbReference>
<evidence type="ECO:0000256" key="22">
    <source>
        <dbReference type="ARBA" id="ARBA00044342"/>
    </source>
</evidence>
<dbReference type="Gene3D" id="1.10.630.10">
    <property type="entry name" value="Cytochrome P450"/>
    <property type="match status" value="1"/>
</dbReference>
<comment type="subcellular location">
    <subcellularLocation>
        <location evidence="3">Endoplasmic reticulum membrane</location>
        <topology evidence="3">Peripheral membrane protein</topology>
    </subcellularLocation>
    <subcellularLocation>
        <location evidence="2">Microsome membrane</location>
        <topology evidence="2">Peripheral membrane protein</topology>
    </subcellularLocation>
</comment>
<evidence type="ECO:0000256" key="6">
    <source>
        <dbReference type="ARBA" id="ARBA00022665"/>
    </source>
</evidence>
<feature type="region of interest" description="Disordered" evidence="26">
    <location>
        <begin position="436"/>
        <end position="532"/>
    </location>
</feature>
<evidence type="ECO:0000256" key="15">
    <source>
        <dbReference type="ARBA" id="ARBA00023250"/>
    </source>
</evidence>
<dbReference type="InterPro" id="IPR001128">
    <property type="entry name" value="Cyt_P450"/>
</dbReference>